<dbReference type="InterPro" id="IPR011008">
    <property type="entry name" value="Dimeric_a/b-barrel"/>
</dbReference>
<dbReference type="SUPFAM" id="SSF54909">
    <property type="entry name" value="Dimeric alpha+beta barrel"/>
    <property type="match status" value="1"/>
</dbReference>
<sequence>MLVVTRFVVEDPAGFPERAHAALGALAACPGYLRGSLGRAYDDPAHWTILTEWASVGAYRRALSNFDVKMHATPLLAQSLDEPSAFEELAVVAPGGELTVTASDRA</sequence>
<dbReference type="InterPro" id="IPR007138">
    <property type="entry name" value="ABM_dom"/>
</dbReference>
<dbReference type="Pfam" id="PF03992">
    <property type="entry name" value="ABM"/>
    <property type="match status" value="1"/>
</dbReference>
<protein>
    <recommendedName>
        <fullName evidence="1">ABM domain-containing protein</fullName>
    </recommendedName>
</protein>
<proteinExistence type="predicted"/>
<feature type="domain" description="ABM" evidence="1">
    <location>
        <begin position="14"/>
        <end position="64"/>
    </location>
</feature>
<dbReference type="PROSITE" id="PS51257">
    <property type="entry name" value="PROKAR_LIPOPROTEIN"/>
    <property type="match status" value="1"/>
</dbReference>
<dbReference type="Proteomes" id="UP000642070">
    <property type="component" value="Unassembled WGS sequence"/>
</dbReference>
<evidence type="ECO:0000259" key="1">
    <source>
        <dbReference type="Pfam" id="PF03992"/>
    </source>
</evidence>
<reference evidence="2" key="1">
    <citation type="journal article" date="2014" name="Int. J. Syst. Evol. Microbiol.">
        <title>Complete genome sequence of Corynebacterium casei LMG S-19264T (=DSM 44701T), isolated from a smear-ripened cheese.</title>
        <authorList>
            <consortium name="US DOE Joint Genome Institute (JGI-PGF)"/>
            <person name="Walter F."/>
            <person name="Albersmeier A."/>
            <person name="Kalinowski J."/>
            <person name="Ruckert C."/>
        </authorList>
    </citation>
    <scope>NUCLEOTIDE SEQUENCE</scope>
    <source>
        <strain evidence="2">JCM 19831</strain>
    </source>
</reference>
<comment type="caution">
    <text evidence="2">The sequence shown here is derived from an EMBL/GenBank/DDBJ whole genome shotgun (WGS) entry which is preliminary data.</text>
</comment>
<dbReference type="RefSeq" id="WP_190257446.1">
    <property type="nucleotide sequence ID" value="NZ_BMPI01000098.1"/>
</dbReference>
<dbReference type="EMBL" id="BMPI01000098">
    <property type="protein sequence ID" value="GGM84864.1"/>
    <property type="molecule type" value="Genomic_DNA"/>
</dbReference>
<evidence type="ECO:0000313" key="3">
    <source>
        <dbReference type="Proteomes" id="UP000642070"/>
    </source>
</evidence>
<organism evidence="2 3">
    <name type="scientific">Dactylosporangium sucinum</name>
    <dbReference type="NCBI Taxonomy" id="1424081"/>
    <lineage>
        <taxon>Bacteria</taxon>
        <taxon>Bacillati</taxon>
        <taxon>Actinomycetota</taxon>
        <taxon>Actinomycetes</taxon>
        <taxon>Micromonosporales</taxon>
        <taxon>Micromonosporaceae</taxon>
        <taxon>Dactylosporangium</taxon>
    </lineage>
</organism>
<accession>A0A917X607</accession>
<reference evidence="2" key="2">
    <citation type="submission" date="2020-09" db="EMBL/GenBank/DDBJ databases">
        <authorList>
            <person name="Sun Q."/>
            <person name="Ohkuma M."/>
        </authorList>
    </citation>
    <scope>NUCLEOTIDE SEQUENCE</scope>
    <source>
        <strain evidence="2">JCM 19831</strain>
    </source>
</reference>
<dbReference type="Gene3D" id="3.30.70.100">
    <property type="match status" value="1"/>
</dbReference>
<keyword evidence="3" id="KW-1185">Reference proteome</keyword>
<gene>
    <name evidence="2" type="ORF">GCM10007977_103110</name>
</gene>
<name>A0A917X607_9ACTN</name>
<dbReference type="AlphaFoldDB" id="A0A917X607"/>
<evidence type="ECO:0000313" key="2">
    <source>
        <dbReference type="EMBL" id="GGM84864.1"/>
    </source>
</evidence>